<dbReference type="WBParaSite" id="JU765_v2.g16660.t1">
    <property type="protein sequence ID" value="JU765_v2.g16660.t1"/>
    <property type="gene ID" value="JU765_v2.g16660"/>
</dbReference>
<name>A0AC34QIB4_9BILA</name>
<dbReference type="Proteomes" id="UP000887576">
    <property type="component" value="Unplaced"/>
</dbReference>
<reference evidence="2" key="1">
    <citation type="submission" date="2022-11" db="UniProtKB">
        <authorList>
            <consortium name="WormBaseParasite"/>
        </authorList>
    </citation>
    <scope>IDENTIFICATION</scope>
</reference>
<accession>A0AC34QIB4</accession>
<sequence length="1018" mass="115750">MARVNKERFMKRMTKIYELWNNENEEEMSKADSILFIAASGDDSYSKSASIQIYLFNTILVDTVVLLTKNGIYFLGSSKKATYVESVKSTTANGIVPPIHIMYREKADKDKGNIAKLCELISKEGGHLGFFVKDKQDTEFTKDVFESIKKHDPAPEIVDISQSFATLFAVKLPEEIELMRKSCLSTTNAWKLMKTKIINAVDMEKKIRHNKFADDIEKEMVEVPVQGELANFCESSFTPIVQSGSSKFVLKFSAQSPETPINYGCIVGIVSCRYRSYCSAVGRTMLVEPDAAVEKQYETLLVMESEIMRALVPGAALSDVYQSAINFLKKNAPELVGKLAPGPFGFCTGLEFRDATLAISPKCNAVVKPNMIFVVNIGLTDLPYKSLKKEAAKDAALFVCDTVLVGENGPAENLTAVVKNRVKSFIIRVEQETRKPAVEILEQGKRRTVIMEDQTRHKLTNEDKRKKKQLEIGERLNEEARARLAGTTTDNNAPAAKKSTVSYKVREKMPDESELYKLQIYVDKKNDSIIVPIYGVPVPFHISMVKNCSHSEEGDYFFLRINFFHPGSQIGREMQNNGHPLHNYIKELSFRSSTVKEPGELSAPSENLMTALRLIKDLQKKYRTQEAEEKEKEGAVKQDKLRLNPPGNKMAPRLKDLYVRPNIIAKRVTGTLEAHVNGFRYHSIRGDDIDVLYNNIKHAFFQPCDNEMIILIHFHLKNPVLWGKKKYIDIQFFTEVGEITTDLGKYHHMQDRDDIQSEQQEREMRKKLNQAFQSFCEKVTRQTNEAVDFDQPFNQLAFTGVPYRSSVILKPTSSCLVNLTEWPPLVITLDEVELVSFERVSFQIRNFDMVFVFKDYTRRVQTINSIPSTSLDSIKEWLNSCDIRYFEGIQSLNWGNIMKTILKDPQEFFENGGWNFLNPSSDAEQENLSEESEDAYEPTDDEEVSGEDESEDEESDAVSDEEEDSSEEGSLDSDESEGKDWSDLEEEAARADRDKERVEVTKRPGMSFKGGPPPKRRK</sequence>
<evidence type="ECO:0000313" key="2">
    <source>
        <dbReference type="WBParaSite" id="JU765_v2.g16660.t1"/>
    </source>
</evidence>
<proteinExistence type="predicted"/>
<protein>
    <submittedName>
        <fullName evidence="2">FACT complex subunit</fullName>
    </submittedName>
</protein>
<organism evidence="1 2">
    <name type="scientific">Panagrolaimus sp. JU765</name>
    <dbReference type="NCBI Taxonomy" id="591449"/>
    <lineage>
        <taxon>Eukaryota</taxon>
        <taxon>Metazoa</taxon>
        <taxon>Ecdysozoa</taxon>
        <taxon>Nematoda</taxon>
        <taxon>Chromadorea</taxon>
        <taxon>Rhabditida</taxon>
        <taxon>Tylenchina</taxon>
        <taxon>Panagrolaimomorpha</taxon>
        <taxon>Panagrolaimoidea</taxon>
        <taxon>Panagrolaimidae</taxon>
        <taxon>Panagrolaimus</taxon>
    </lineage>
</organism>
<evidence type="ECO:0000313" key="1">
    <source>
        <dbReference type="Proteomes" id="UP000887576"/>
    </source>
</evidence>